<evidence type="ECO:0000256" key="7">
    <source>
        <dbReference type="PIRSR" id="PIRSR602481-1"/>
    </source>
</evidence>
<evidence type="ECO:0000256" key="6">
    <source>
        <dbReference type="ARBA" id="ARBA00023163"/>
    </source>
</evidence>
<accession>A0A0B7MEW9</accession>
<dbReference type="InterPro" id="IPR002481">
    <property type="entry name" value="FUR"/>
</dbReference>
<dbReference type="PANTHER" id="PTHR33202">
    <property type="entry name" value="ZINC UPTAKE REGULATION PROTEIN"/>
    <property type="match status" value="1"/>
</dbReference>
<keyword evidence="7" id="KW-0479">Metal-binding</keyword>
<dbReference type="InterPro" id="IPR036390">
    <property type="entry name" value="WH_DNA-bd_sf"/>
</dbReference>
<feature type="binding site" evidence="7">
    <location>
        <position position="143"/>
    </location>
    <ligand>
        <name>Zn(2+)</name>
        <dbReference type="ChEBI" id="CHEBI:29105"/>
    </ligand>
</feature>
<keyword evidence="3 7" id="KW-0862">Zinc</keyword>
<comment type="cofactor">
    <cofactor evidence="8">
        <name>Mn(2+)</name>
        <dbReference type="ChEBI" id="CHEBI:29035"/>
    </cofactor>
    <cofactor evidence="8">
        <name>Fe(2+)</name>
        <dbReference type="ChEBI" id="CHEBI:29033"/>
    </cofactor>
    <text evidence="8">Binds 1 Mn(2+) or Fe(2+) ion per subunit.</text>
</comment>
<comment type="cofactor">
    <cofactor evidence="7">
        <name>Zn(2+)</name>
        <dbReference type="ChEBI" id="CHEBI:29105"/>
    </cofactor>
    <text evidence="7">Binds 1 zinc ion per subunit.</text>
</comment>
<keyword evidence="10" id="KW-1185">Reference proteome</keyword>
<keyword evidence="5" id="KW-0238">DNA-binding</keyword>
<dbReference type="CDD" id="cd07153">
    <property type="entry name" value="Fur_like"/>
    <property type="match status" value="1"/>
</dbReference>
<dbReference type="AlphaFoldDB" id="A0A0B7MEW9"/>
<dbReference type="Pfam" id="PF01475">
    <property type="entry name" value="FUR"/>
    <property type="match status" value="1"/>
</dbReference>
<dbReference type="Gene3D" id="3.30.1490.190">
    <property type="match status" value="1"/>
</dbReference>
<keyword evidence="4" id="KW-0805">Transcription regulation</keyword>
<reference evidence="10" key="1">
    <citation type="submission" date="2015-01" db="EMBL/GenBank/DDBJ databases">
        <authorList>
            <person name="Manzoor Shahid"/>
            <person name="Zubair Saima"/>
        </authorList>
    </citation>
    <scope>NUCLEOTIDE SEQUENCE [LARGE SCALE GENOMIC DNA]</scope>
    <source>
        <strain evidence="10">Sp3</strain>
    </source>
</reference>
<feature type="binding site" evidence="7">
    <location>
        <position position="100"/>
    </location>
    <ligand>
        <name>Zn(2+)</name>
        <dbReference type="ChEBI" id="CHEBI:29105"/>
    </ligand>
</feature>
<evidence type="ECO:0000256" key="2">
    <source>
        <dbReference type="ARBA" id="ARBA00022491"/>
    </source>
</evidence>
<protein>
    <submittedName>
        <fullName evidence="9">Ferric uptake regulator, Fur family</fullName>
    </submittedName>
</protein>
<dbReference type="SUPFAM" id="SSF46785">
    <property type="entry name" value="Winged helix' DNA-binding domain"/>
    <property type="match status" value="1"/>
</dbReference>
<dbReference type="Gene3D" id="1.10.10.10">
    <property type="entry name" value="Winged helix-like DNA-binding domain superfamily/Winged helix DNA-binding domain"/>
    <property type="match status" value="1"/>
</dbReference>
<evidence type="ECO:0000256" key="1">
    <source>
        <dbReference type="ARBA" id="ARBA00007957"/>
    </source>
</evidence>
<dbReference type="PANTHER" id="PTHR33202:SF7">
    <property type="entry name" value="FERRIC UPTAKE REGULATION PROTEIN"/>
    <property type="match status" value="1"/>
</dbReference>
<dbReference type="InterPro" id="IPR036388">
    <property type="entry name" value="WH-like_DNA-bd_sf"/>
</dbReference>
<dbReference type="RefSeq" id="WP_084711052.1">
    <property type="nucleotide sequence ID" value="NZ_CDRZ01000234.1"/>
</dbReference>
<evidence type="ECO:0000256" key="4">
    <source>
        <dbReference type="ARBA" id="ARBA00023015"/>
    </source>
</evidence>
<dbReference type="EMBL" id="CDRZ01000234">
    <property type="protein sequence ID" value="CEO89144.1"/>
    <property type="molecule type" value="Genomic_DNA"/>
</dbReference>
<comment type="similarity">
    <text evidence="1">Belongs to the Fur family.</text>
</comment>
<feature type="binding site" evidence="7">
    <location>
        <position position="103"/>
    </location>
    <ligand>
        <name>Zn(2+)</name>
        <dbReference type="ChEBI" id="CHEBI:29105"/>
    </ligand>
</feature>
<evidence type="ECO:0000313" key="9">
    <source>
        <dbReference type="EMBL" id="CEO89144.1"/>
    </source>
</evidence>
<sequence length="170" mass="19905">MLDDILHSCYQELEKGHYRLTPQREAVLLTLYRERDGHLTSYELFNKAKKIYPELGLATVYRTLDLFLEMGLLREVQFDKGLTQYELRDHQDGHHHHLVCKGCGHPQEIDGIFPKKLLDLITEETGFLITDYCCQFYGYCEKCRTNIAQDGKKTKVKELMRGEVFNDARS</sequence>
<evidence type="ECO:0000256" key="3">
    <source>
        <dbReference type="ARBA" id="ARBA00022833"/>
    </source>
</evidence>
<name>A0A0B7MEW9_9FIRM</name>
<keyword evidence="6" id="KW-0804">Transcription</keyword>
<evidence type="ECO:0000256" key="5">
    <source>
        <dbReference type="ARBA" id="ARBA00023125"/>
    </source>
</evidence>
<dbReference type="GO" id="GO:0008270">
    <property type="term" value="F:zinc ion binding"/>
    <property type="evidence" value="ECO:0007669"/>
    <property type="project" value="TreeGrafter"/>
</dbReference>
<dbReference type="OrthoDB" id="8659436at2"/>
<keyword evidence="2" id="KW-0678">Repressor</keyword>
<dbReference type="GO" id="GO:0000976">
    <property type="term" value="F:transcription cis-regulatory region binding"/>
    <property type="evidence" value="ECO:0007669"/>
    <property type="project" value="TreeGrafter"/>
</dbReference>
<dbReference type="GO" id="GO:0045892">
    <property type="term" value="P:negative regulation of DNA-templated transcription"/>
    <property type="evidence" value="ECO:0007669"/>
    <property type="project" value="TreeGrafter"/>
</dbReference>
<evidence type="ECO:0000256" key="8">
    <source>
        <dbReference type="PIRSR" id="PIRSR602481-2"/>
    </source>
</evidence>
<gene>
    <name evidence="9" type="ORF">SSCH_380017</name>
</gene>
<proteinExistence type="inferred from homology"/>
<evidence type="ECO:0000313" key="10">
    <source>
        <dbReference type="Proteomes" id="UP000046155"/>
    </source>
</evidence>
<feature type="binding site" evidence="7">
    <location>
        <position position="140"/>
    </location>
    <ligand>
        <name>Zn(2+)</name>
        <dbReference type="ChEBI" id="CHEBI:29105"/>
    </ligand>
</feature>
<dbReference type="InterPro" id="IPR043135">
    <property type="entry name" value="Fur_C"/>
</dbReference>
<keyword evidence="8" id="KW-0408">Iron</keyword>
<dbReference type="Proteomes" id="UP000046155">
    <property type="component" value="Unassembled WGS sequence"/>
</dbReference>
<feature type="binding site" evidence="8">
    <location>
        <position position="94"/>
    </location>
    <ligand>
        <name>Fe cation</name>
        <dbReference type="ChEBI" id="CHEBI:24875"/>
    </ligand>
</feature>
<organism evidence="9 10">
    <name type="scientific">Syntrophaceticus schinkii</name>
    <dbReference type="NCBI Taxonomy" id="499207"/>
    <lineage>
        <taxon>Bacteria</taxon>
        <taxon>Bacillati</taxon>
        <taxon>Bacillota</taxon>
        <taxon>Clostridia</taxon>
        <taxon>Thermoanaerobacterales</taxon>
        <taxon>Thermoanaerobacterales Family III. Incertae Sedis</taxon>
        <taxon>Syntrophaceticus</taxon>
    </lineage>
</organism>
<dbReference type="GO" id="GO:0003700">
    <property type="term" value="F:DNA-binding transcription factor activity"/>
    <property type="evidence" value="ECO:0007669"/>
    <property type="project" value="InterPro"/>
</dbReference>
<dbReference type="GO" id="GO:1900376">
    <property type="term" value="P:regulation of secondary metabolite biosynthetic process"/>
    <property type="evidence" value="ECO:0007669"/>
    <property type="project" value="TreeGrafter"/>
</dbReference>